<feature type="region of interest" description="Disordered" evidence="2">
    <location>
        <begin position="156"/>
        <end position="178"/>
    </location>
</feature>
<dbReference type="PANTHER" id="PTHR41259">
    <property type="entry name" value="DOUBLE-STRAND BREAK REPAIR RAD50 ATPASE, PUTATIVE-RELATED"/>
    <property type="match status" value="1"/>
</dbReference>
<keyword evidence="1" id="KW-0175">Coiled coil</keyword>
<keyword evidence="3" id="KW-0812">Transmembrane</keyword>
<name>A0ABY3SC11_9BACL</name>
<feature type="region of interest" description="Disordered" evidence="2">
    <location>
        <begin position="290"/>
        <end position="317"/>
    </location>
</feature>
<organism evidence="4 5">
    <name type="scientific">Paenibacillus hexagrammi</name>
    <dbReference type="NCBI Taxonomy" id="2908839"/>
    <lineage>
        <taxon>Bacteria</taxon>
        <taxon>Bacillati</taxon>
        <taxon>Bacillota</taxon>
        <taxon>Bacilli</taxon>
        <taxon>Bacillales</taxon>
        <taxon>Paenibacillaceae</taxon>
        <taxon>Paenibacillus</taxon>
    </lineage>
</organism>
<keyword evidence="3" id="KW-0472">Membrane</keyword>
<evidence type="ECO:0000313" key="5">
    <source>
        <dbReference type="Proteomes" id="UP001649230"/>
    </source>
</evidence>
<evidence type="ECO:0000256" key="3">
    <source>
        <dbReference type="SAM" id="Phobius"/>
    </source>
</evidence>
<accession>A0ABY3SC11</accession>
<feature type="compositionally biased region" description="Polar residues" evidence="2">
    <location>
        <begin position="217"/>
        <end position="232"/>
    </location>
</feature>
<dbReference type="InterPro" id="IPR027417">
    <property type="entry name" value="P-loop_NTPase"/>
</dbReference>
<evidence type="ECO:0000313" key="4">
    <source>
        <dbReference type="EMBL" id="UJF31533.1"/>
    </source>
</evidence>
<feature type="region of interest" description="Disordered" evidence="2">
    <location>
        <begin position="195"/>
        <end position="259"/>
    </location>
</feature>
<dbReference type="PANTHER" id="PTHR41259:SF1">
    <property type="entry name" value="DOUBLE-STRAND BREAK REPAIR RAD50 ATPASE, PUTATIVE-RELATED"/>
    <property type="match status" value="1"/>
</dbReference>
<dbReference type="RefSeq" id="WP_235117879.1">
    <property type="nucleotide sequence ID" value="NZ_CP090978.1"/>
</dbReference>
<dbReference type="SUPFAM" id="SSF52540">
    <property type="entry name" value="P-loop containing nucleoside triphosphate hydrolases"/>
    <property type="match status" value="1"/>
</dbReference>
<feature type="transmembrane region" description="Helical" evidence="3">
    <location>
        <begin position="101"/>
        <end position="120"/>
    </location>
</feature>
<evidence type="ECO:0000256" key="1">
    <source>
        <dbReference type="SAM" id="Coils"/>
    </source>
</evidence>
<feature type="coiled-coil region" evidence="1">
    <location>
        <begin position="567"/>
        <end position="594"/>
    </location>
</feature>
<evidence type="ECO:0000256" key="2">
    <source>
        <dbReference type="SAM" id="MobiDB-lite"/>
    </source>
</evidence>
<protein>
    <submittedName>
        <fullName evidence="4">Uncharacterized protein</fullName>
    </submittedName>
</protein>
<gene>
    <name evidence="4" type="ORF">L0M14_17145</name>
</gene>
<sequence>MKRQQKAAELGGLQLQMRREQELIQALEIELKKKGIPLVSADYGLENDEMAVLQHLAKDYSRWRMLMKDAEHQQEREADRLQHLRMAEELSVQGKVKLRQMLLRLSFAAAVMAVLLPLWLILEGDIAAGAIAFLLLAGGSVYLWIASRPEAKKRSSRSLALSSVESRGGPGSELGRLNDQLTDLEARLREQIEKQLSGQADSSRLSRHSGLPESELSEQPGQSRLSGQADSSRLSRHSGLHESELPEQPGHTGSSLTNSRLSKLSVQEAAAAAEGASPLIGIVDAARSGSATSRYTGNGTRSTDTSTSSSRGTSTSPFSAFLREFEPQLDAWIREAEQKQRLSGELKLKAEKLADSRHEWHILAKQEEQLLHDLREYDLMTDAVQDQWKQWLRGRDLHEELSPEAALETVQAVEQGHELLRQLRKAEGKREQLGKLIQQFEDDVMSCLQVQPQQKRDFPLLLKRWKEEEREQRKLLSHKEQFLLLLSESSEQYKVLERQLELVQARIDALLQEASSESGEQLRSLQRKVERYAALLQEQAAAEEFLESLAGGSHVTELTGILESQGEEELETSRQQLETRAALLHEECNTLRESLGQLAAEISALEQGTAQADRRLQAETVRSSMGRLVDQYAAASFASLLIKKARDVYERERQPDVLLRAGAYFAIMTDGKYRWIKAPFGEQRLVAVRESGQAVDTSQLSRGTAEQLYLSMRFALAEEYAGRVVLPLVMDDILVNFDEKRMESCLKVIEELSRRHQILLFTCHSHVRDAAAKLIATCQLIDL</sequence>
<dbReference type="Proteomes" id="UP001649230">
    <property type="component" value="Chromosome"/>
</dbReference>
<feature type="transmembrane region" description="Helical" evidence="3">
    <location>
        <begin position="126"/>
        <end position="145"/>
    </location>
</feature>
<dbReference type="Gene3D" id="3.40.50.300">
    <property type="entry name" value="P-loop containing nucleotide triphosphate hydrolases"/>
    <property type="match status" value="1"/>
</dbReference>
<keyword evidence="5" id="KW-1185">Reference proteome</keyword>
<reference evidence="4 5" key="1">
    <citation type="journal article" date="2024" name="Int. J. Syst. Evol. Microbiol.">
        <title>Paenibacillus hexagrammi sp. nov., a novel bacterium isolated from the gut content of Hexagrammos agrammus.</title>
        <authorList>
            <person name="Jung H.K."/>
            <person name="Kim D.G."/>
            <person name="Zin H."/>
            <person name="Park J."/>
            <person name="Jung H."/>
            <person name="Kim Y.O."/>
            <person name="Kong H.J."/>
            <person name="Kim J.W."/>
            <person name="Kim Y.S."/>
        </authorList>
    </citation>
    <scope>NUCLEOTIDE SEQUENCE [LARGE SCALE GENOMIC DNA]</scope>
    <source>
        <strain evidence="4 5">YPD9-1</strain>
    </source>
</reference>
<proteinExistence type="predicted"/>
<keyword evidence="3" id="KW-1133">Transmembrane helix</keyword>
<feature type="coiled-coil region" evidence="1">
    <location>
        <begin position="486"/>
        <end position="542"/>
    </location>
</feature>
<dbReference type="EMBL" id="CP090978">
    <property type="protein sequence ID" value="UJF31533.1"/>
    <property type="molecule type" value="Genomic_DNA"/>
</dbReference>
<feature type="compositionally biased region" description="Low complexity" evidence="2">
    <location>
        <begin position="296"/>
        <end position="316"/>
    </location>
</feature>